<comment type="caution">
    <text evidence="1">The sequence shown here is derived from an EMBL/GenBank/DDBJ whole genome shotgun (WGS) entry which is preliminary data.</text>
</comment>
<evidence type="ECO:0000313" key="1">
    <source>
        <dbReference type="EMBL" id="TWW10050.1"/>
    </source>
</evidence>
<proteinExistence type="predicted"/>
<dbReference type="AlphaFoldDB" id="A0A5C6M5I7"/>
<sequence>ASDINFLNQYTKLNLKLIINSSKPEFKKSYETRLISNPLIVNAPSAISYPCSYLNIQKDSQGEFDVKPIMIDLPQMQNLAKSRIGAKI</sequence>
<keyword evidence="2" id="KW-1185">Reference proteome</keyword>
<dbReference type="EMBL" id="SRHE01000120">
    <property type="protein sequence ID" value="TWW10050.1"/>
    <property type="molecule type" value="Genomic_DNA"/>
</dbReference>
<evidence type="ECO:0000313" key="2">
    <source>
        <dbReference type="Proteomes" id="UP000321083"/>
    </source>
</evidence>
<reference evidence="1 2" key="2">
    <citation type="submission" date="2019-08" db="EMBL/GenBank/DDBJ databases">
        <authorList>
            <person name="Henke P."/>
        </authorList>
    </citation>
    <scope>NUCLEOTIDE SEQUENCE [LARGE SCALE GENOMIC DNA]</scope>
    <source>
        <strain evidence="1">Phe10_nw2017</strain>
    </source>
</reference>
<name>A0A5C6M5I7_9PLAN</name>
<dbReference type="Proteomes" id="UP000321083">
    <property type="component" value="Unassembled WGS sequence"/>
</dbReference>
<feature type="non-terminal residue" evidence="1">
    <location>
        <position position="1"/>
    </location>
</feature>
<reference evidence="1 2" key="1">
    <citation type="submission" date="2019-08" db="EMBL/GenBank/DDBJ databases">
        <title>100 year-old enigma solved: identification of Planctomyces bekefii, the type genus and species of the phylum Planctomycetes.</title>
        <authorList>
            <person name="Svetlana D.N."/>
            <person name="Overmann J."/>
        </authorList>
    </citation>
    <scope>NUCLEOTIDE SEQUENCE [LARGE SCALE GENOMIC DNA]</scope>
    <source>
        <strain evidence="1">Phe10_nw2017</strain>
    </source>
</reference>
<accession>A0A5C6M5I7</accession>
<organism evidence="1 2">
    <name type="scientific">Planctomyces bekefii</name>
    <dbReference type="NCBI Taxonomy" id="1653850"/>
    <lineage>
        <taxon>Bacteria</taxon>
        <taxon>Pseudomonadati</taxon>
        <taxon>Planctomycetota</taxon>
        <taxon>Planctomycetia</taxon>
        <taxon>Planctomycetales</taxon>
        <taxon>Planctomycetaceae</taxon>
        <taxon>Planctomyces</taxon>
    </lineage>
</organism>
<gene>
    <name evidence="1" type="ORF">E3A20_08200</name>
</gene>
<protein>
    <submittedName>
        <fullName evidence="1">Uncharacterized protein</fullName>
    </submittedName>
</protein>